<dbReference type="OrthoDB" id="1707228at2"/>
<dbReference type="EMBL" id="VNJK01000004">
    <property type="protein sequence ID" value="TVX87199.1"/>
    <property type="molecule type" value="Genomic_DNA"/>
</dbReference>
<dbReference type="NCBIfam" id="TIGR02898">
    <property type="entry name" value="spore_YhcN_YlaJ"/>
    <property type="match status" value="1"/>
</dbReference>
<reference evidence="1 2" key="1">
    <citation type="submission" date="2019-07" db="EMBL/GenBank/DDBJ databases">
        <authorList>
            <person name="Kim J."/>
        </authorList>
    </citation>
    <scope>NUCLEOTIDE SEQUENCE [LARGE SCALE GENOMIC DNA]</scope>
    <source>
        <strain evidence="1 2">N4</strain>
    </source>
</reference>
<keyword evidence="1" id="KW-0449">Lipoprotein</keyword>
<sequence>MAASYQYSSPIIRRITFMRMKTALLTLTAAIVMMTGLTGCYNNGTTTKGAHPNTTHNYSNGMAPYGTPSTNGYGYPNGYGTPYSTDGRYSHHYNRDGMSGYGYNGYSNNYNNGYSNGYRGYGTNRMHSGRNATMSQKAADKVASIPGVHRAYVVESNNNAYVAVTTTSMHGKGGVNKANTGNHQTLSQDMKTKIAKAVKQVSPNCQNVYVSENPDFVNRMSQYSNHVRAGHPFEGFAVEFNEMTRRVFPTNAGHAVK</sequence>
<organism evidence="1 2">
    <name type="scientific">Paenibacillus agilis</name>
    <dbReference type="NCBI Taxonomy" id="3020863"/>
    <lineage>
        <taxon>Bacteria</taxon>
        <taxon>Bacillati</taxon>
        <taxon>Bacillota</taxon>
        <taxon>Bacilli</taxon>
        <taxon>Bacillales</taxon>
        <taxon>Paenibacillaceae</taxon>
        <taxon>Paenibacillus</taxon>
    </lineage>
</organism>
<dbReference type="Pfam" id="PF09580">
    <property type="entry name" value="Spore_YhcN_YlaJ"/>
    <property type="match status" value="1"/>
</dbReference>
<keyword evidence="2" id="KW-1185">Reference proteome</keyword>
<evidence type="ECO:0000313" key="2">
    <source>
        <dbReference type="Proteomes" id="UP000318102"/>
    </source>
</evidence>
<protein>
    <submittedName>
        <fullName evidence="1">YhcN/YlaJ family sporulation lipoprotein</fullName>
    </submittedName>
</protein>
<gene>
    <name evidence="1" type="ORF">FPZ44_22205</name>
</gene>
<name>A0A559IHP4_9BACL</name>
<dbReference type="InterPro" id="IPR014247">
    <property type="entry name" value="Spore_lipoprot_YhcN/YlaJ"/>
</dbReference>
<comment type="caution">
    <text evidence="1">The sequence shown here is derived from an EMBL/GenBank/DDBJ whole genome shotgun (WGS) entry which is preliminary data.</text>
</comment>
<proteinExistence type="predicted"/>
<dbReference type="InterPro" id="IPR019076">
    <property type="entry name" value="Spore_lipoprot_YhcN/YlaJ-like"/>
</dbReference>
<dbReference type="Proteomes" id="UP000318102">
    <property type="component" value="Unassembled WGS sequence"/>
</dbReference>
<dbReference type="GO" id="GO:0030435">
    <property type="term" value="P:sporulation resulting in formation of a cellular spore"/>
    <property type="evidence" value="ECO:0007669"/>
    <property type="project" value="InterPro"/>
</dbReference>
<accession>A0A559IHP4</accession>
<dbReference type="AlphaFoldDB" id="A0A559IHP4"/>
<evidence type="ECO:0000313" key="1">
    <source>
        <dbReference type="EMBL" id="TVX87199.1"/>
    </source>
</evidence>